<dbReference type="PANTHER" id="PTHR30329:SF21">
    <property type="entry name" value="LIPOPROTEIN YIAD-RELATED"/>
    <property type="match status" value="1"/>
</dbReference>
<dbReference type="PRINTS" id="PR01021">
    <property type="entry name" value="OMPADOMAIN"/>
</dbReference>
<comment type="caution">
    <text evidence="7">The sequence shown here is derived from an EMBL/GenBank/DDBJ whole genome shotgun (WGS) entry which is preliminary data.</text>
</comment>
<feature type="signal peptide" evidence="5">
    <location>
        <begin position="1"/>
        <end position="20"/>
    </location>
</feature>
<dbReference type="InterPro" id="IPR050330">
    <property type="entry name" value="Bact_OuterMem_StrucFunc"/>
</dbReference>
<dbReference type="PANTHER" id="PTHR30329">
    <property type="entry name" value="STATOR ELEMENT OF FLAGELLAR MOTOR COMPLEX"/>
    <property type="match status" value="1"/>
</dbReference>
<dbReference type="Gene3D" id="3.30.1330.60">
    <property type="entry name" value="OmpA-like domain"/>
    <property type="match status" value="1"/>
</dbReference>
<evidence type="ECO:0000256" key="5">
    <source>
        <dbReference type="SAM" id="SignalP"/>
    </source>
</evidence>
<proteinExistence type="predicted"/>
<reference evidence="7 8" key="1">
    <citation type="submission" date="2019-06" db="EMBL/GenBank/DDBJ databases">
        <title>Paenimaribius caenipelagi gen. nov., sp. nov., isolated from a tidal flat.</title>
        <authorList>
            <person name="Yoon J.-H."/>
        </authorList>
    </citation>
    <scope>NUCLEOTIDE SEQUENCE [LARGE SCALE GENOMIC DNA]</scope>
    <source>
        <strain evidence="7 8">JBTF-M29</strain>
    </source>
</reference>
<evidence type="ECO:0000259" key="6">
    <source>
        <dbReference type="PROSITE" id="PS51123"/>
    </source>
</evidence>
<keyword evidence="8" id="KW-1185">Reference proteome</keyword>
<evidence type="ECO:0000256" key="4">
    <source>
        <dbReference type="PROSITE-ProRule" id="PRU00473"/>
    </source>
</evidence>
<dbReference type="CDD" id="cd07185">
    <property type="entry name" value="OmpA_C-like"/>
    <property type="match status" value="1"/>
</dbReference>
<dbReference type="EMBL" id="VFSV01000008">
    <property type="protein sequence ID" value="TRD22066.1"/>
    <property type="molecule type" value="Genomic_DNA"/>
</dbReference>
<dbReference type="Proteomes" id="UP000318590">
    <property type="component" value="Unassembled WGS sequence"/>
</dbReference>
<gene>
    <name evidence="7" type="ORF">FEV53_06770</name>
</gene>
<dbReference type="InterPro" id="IPR036737">
    <property type="entry name" value="OmpA-like_sf"/>
</dbReference>
<sequence>MRAELALAALLWAGAAQAMALDLPDGAERTAEDSARAAVALPVGPWHEGTLETRNATGTVTRTAWRISDDAEIASADLAATLGQQLEAAGYQIIYDCPASACGGYDFRFALETLPAPAMFVDLTEYHYLLAEASFGELLSVLVSRGGRDVYVQTTTVLLDAPPDLPEAVEAEATTPTAIPDGAGIWARLLRDGHAVLRDVRFETGSTALSSTDLPSLKELAARLKSDPGARIALVGHTDTDGGLDTNRAVSRKRAEAVRAALISDHGVAAAQIEADGVAYLAPLASNLIDAGRARNRRVEAVLVTAPGD</sequence>
<dbReference type="AlphaFoldDB" id="A0A547Q6Q0"/>
<evidence type="ECO:0000313" key="8">
    <source>
        <dbReference type="Proteomes" id="UP000318590"/>
    </source>
</evidence>
<name>A0A547Q6Q0_9RHOB</name>
<feature type="domain" description="OmpA-like" evidence="6">
    <location>
        <begin position="191"/>
        <end position="307"/>
    </location>
</feature>
<keyword evidence="5" id="KW-0732">Signal</keyword>
<dbReference type="GO" id="GO:0009279">
    <property type="term" value="C:cell outer membrane"/>
    <property type="evidence" value="ECO:0007669"/>
    <property type="project" value="UniProtKB-SubCell"/>
</dbReference>
<dbReference type="InterPro" id="IPR006665">
    <property type="entry name" value="OmpA-like"/>
</dbReference>
<feature type="chain" id="PRO_5022173758" evidence="5">
    <location>
        <begin position="21"/>
        <end position="309"/>
    </location>
</feature>
<dbReference type="RefSeq" id="WP_142834056.1">
    <property type="nucleotide sequence ID" value="NZ_VFSV01000008.1"/>
</dbReference>
<dbReference type="SUPFAM" id="SSF103088">
    <property type="entry name" value="OmpA-like"/>
    <property type="match status" value="1"/>
</dbReference>
<keyword evidence="3" id="KW-0998">Cell outer membrane</keyword>
<evidence type="ECO:0000256" key="2">
    <source>
        <dbReference type="ARBA" id="ARBA00023136"/>
    </source>
</evidence>
<protein>
    <submittedName>
        <fullName evidence="7">OmpA family protein</fullName>
    </submittedName>
</protein>
<dbReference type="InterPro" id="IPR006664">
    <property type="entry name" value="OMP_bac"/>
</dbReference>
<accession>A0A547Q6Q0</accession>
<organism evidence="7 8">
    <name type="scientific">Palleronia caenipelagi</name>
    <dbReference type="NCBI Taxonomy" id="2489174"/>
    <lineage>
        <taxon>Bacteria</taxon>
        <taxon>Pseudomonadati</taxon>
        <taxon>Pseudomonadota</taxon>
        <taxon>Alphaproteobacteria</taxon>
        <taxon>Rhodobacterales</taxon>
        <taxon>Roseobacteraceae</taxon>
        <taxon>Palleronia</taxon>
    </lineage>
</organism>
<dbReference type="PROSITE" id="PS51123">
    <property type="entry name" value="OMPA_2"/>
    <property type="match status" value="1"/>
</dbReference>
<dbReference type="OrthoDB" id="9792021at2"/>
<keyword evidence="2 4" id="KW-0472">Membrane</keyword>
<evidence type="ECO:0000256" key="3">
    <source>
        <dbReference type="ARBA" id="ARBA00023237"/>
    </source>
</evidence>
<comment type="subcellular location">
    <subcellularLocation>
        <location evidence="1">Cell outer membrane</location>
    </subcellularLocation>
</comment>
<evidence type="ECO:0000313" key="7">
    <source>
        <dbReference type="EMBL" id="TRD22066.1"/>
    </source>
</evidence>
<dbReference type="Pfam" id="PF00691">
    <property type="entry name" value="OmpA"/>
    <property type="match status" value="1"/>
</dbReference>
<evidence type="ECO:0000256" key="1">
    <source>
        <dbReference type="ARBA" id="ARBA00004442"/>
    </source>
</evidence>